<evidence type="ECO:0000313" key="1">
    <source>
        <dbReference type="EMBL" id="PWG77893.1"/>
    </source>
</evidence>
<dbReference type="EMBL" id="QEAS01000074">
    <property type="protein sequence ID" value="PWG77893.1"/>
    <property type="molecule type" value="Genomic_DNA"/>
</dbReference>
<name>A0A2U2P943_9SPHI</name>
<protein>
    <submittedName>
        <fullName evidence="1">Uncharacterized protein</fullName>
    </submittedName>
</protein>
<organism evidence="1 2">
    <name type="scientific">Pararcticibacter amylolyticus</name>
    <dbReference type="NCBI Taxonomy" id="2173175"/>
    <lineage>
        <taxon>Bacteria</taxon>
        <taxon>Pseudomonadati</taxon>
        <taxon>Bacteroidota</taxon>
        <taxon>Sphingobacteriia</taxon>
        <taxon>Sphingobacteriales</taxon>
        <taxon>Sphingobacteriaceae</taxon>
        <taxon>Pararcticibacter</taxon>
    </lineage>
</organism>
<comment type="caution">
    <text evidence="1">The sequence shown here is derived from an EMBL/GenBank/DDBJ whole genome shotgun (WGS) entry which is preliminary data.</text>
</comment>
<reference evidence="1 2" key="1">
    <citation type="submission" date="2018-04" db="EMBL/GenBank/DDBJ databases">
        <title>Pedobacter chongqingensis sp. nov., isolated from a rottenly hemp rope.</title>
        <authorList>
            <person name="Cai Y."/>
        </authorList>
    </citation>
    <scope>NUCLEOTIDE SEQUENCE [LARGE SCALE GENOMIC DNA]</scope>
    <source>
        <strain evidence="1 2">FJ4-8</strain>
    </source>
</reference>
<accession>A0A2U2P943</accession>
<gene>
    <name evidence="1" type="ORF">DDR33_25115</name>
</gene>
<dbReference type="Proteomes" id="UP000245647">
    <property type="component" value="Unassembled WGS sequence"/>
</dbReference>
<dbReference type="RefSeq" id="WP_109418511.1">
    <property type="nucleotide sequence ID" value="NZ_QEAS01000074.1"/>
</dbReference>
<keyword evidence="2" id="KW-1185">Reference proteome</keyword>
<feature type="non-terminal residue" evidence="1">
    <location>
        <position position="272"/>
    </location>
</feature>
<dbReference type="OrthoDB" id="680708at2"/>
<proteinExistence type="predicted"/>
<sequence>MAILNNHGGIYGKAGTVVYRRYRGMTVVQGRPGPRKKKSLSSKAAACEFGLASTTAAIIREALSVSHRELNDGGLVNRCNSAVYRSILASRDKERGSRDIHDGDVSYLEGLEFNIRSRFSDILKVKPEVYRNAQGQVTVKVPDIDGRRDIRAWVRQIEGGRYVLKFVLIAFNFREEFYEYVGIREVSFLRSSGQKATELVFDREIPPGCFLTLACSLTFERQSDIENKWESVNSLDFNPGTILATFPTEGEAEEGYGKRRIREALKAGKETG</sequence>
<evidence type="ECO:0000313" key="2">
    <source>
        <dbReference type="Proteomes" id="UP000245647"/>
    </source>
</evidence>
<dbReference type="AlphaFoldDB" id="A0A2U2P943"/>